<dbReference type="InterPro" id="IPR005944">
    <property type="entry name" value="Pro_iminopeptidase"/>
</dbReference>
<dbReference type="SUPFAM" id="SSF53474">
    <property type="entry name" value="alpha/beta-Hydrolases"/>
    <property type="match status" value="1"/>
</dbReference>
<organism evidence="1 2">
    <name type="scientific">Nostoc cf. commune SO-36</name>
    <dbReference type="NCBI Taxonomy" id="449208"/>
    <lineage>
        <taxon>Bacteria</taxon>
        <taxon>Bacillati</taxon>
        <taxon>Cyanobacteriota</taxon>
        <taxon>Cyanophyceae</taxon>
        <taxon>Nostocales</taxon>
        <taxon>Nostocaceae</taxon>
        <taxon>Nostoc</taxon>
    </lineage>
</organism>
<dbReference type="InterPro" id="IPR029058">
    <property type="entry name" value="AB_hydrolase_fold"/>
</dbReference>
<proteinExistence type="predicted"/>
<reference evidence="1" key="1">
    <citation type="submission" date="2022-04" db="EMBL/GenBank/DDBJ databases">
        <title>Complete genome sequence of a cyanobacterium, Nostoc sp. SO-36, isolated in Antarctica.</title>
        <authorList>
            <person name="Kanesaki Y."/>
            <person name="Effendi D."/>
            <person name="Sakamoto T."/>
            <person name="Ohtani S."/>
            <person name="Awai K."/>
        </authorList>
    </citation>
    <scope>NUCLEOTIDE SEQUENCE</scope>
    <source>
        <strain evidence="1">SO-36</strain>
    </source>
</reference>
<dbReference type="PANTHER" id="PTHR43722">
    <property type="entry name" value="PROLINE IMINOPEPTIDASE"/>
    <property type="match status" value="1"/>
</dbReference>
<protein>
    <recommendedName>
        <fullName evidence="3">Prolyl aminopeptidase</fullName>
    </recommendedName>
</protein>
<dbReference type="PANTHER" id="PTHR43722:SF1">
    <property type="entry name" value="PROLINE IMINOPEPTIDASE"/>
    <property type="match status" value="1"/>
</dbReference>
<gene>
    <name evidence="1" type="ORF">ANSO36C_59020</name>
</gene>
<accession>A0ABM7ZA39</accession>
<dbReference type="Gene3D" id="3.40.50.1820">
    <property type="entry name" value="alpha/beta hydrolase"/>
    <property type="match status" value="1"/>
</dbReference>
<evidence type="ECO:0000313" key="2">
    <source>
        <dbReference type="Proteomes" id="UP001055453"/>
    </source>
</evidence>
<evidence type="ECO:0000313" key="1">
    <source>
        <dbReference type="EMBL" id="BDI20100.1"/>
    </source>
</evidence>
<sequence>MGETKINIFRNQNSILSRKWRKVFRIQNSEFRILTPGLFDLTSDRHDNITDKISKMRELYPAIQPYLEGSLKVSDLHTIHFEESGNPQGKPIVLLHGGPGGGCPAFYRQIFSPRKMAVSHV</sequence>
<dbReference type="EMBL" id="AP025732">
    <property type="protein sequence ID" value="BDI20100.1"/>
    <property type="molecule type" value="Genomic_DNA"/>
</dbReference>
<name>A0ABM7ZA39_NOSCO</name>
<keyword evidence="2" id="KW-1185">Reference proteome</keyword>
<evidence type="ECO:0008006" key="3">
    <source>
        <dbReference type="Google" id="ProtNLM"/>
    </source>
</evidence>
<dbReference type="Proteomes" id="UP001055453">
    <property type="component" value="Chromosome"/>
</dbReference>